<keyword evidence="2" id="KW-1185">Reference proteome</keyword>
<name>A0A498K0D0_MALDO</name>
<dbReference type="Proteomes" id="UP000290289">
    <property type="component" value="Chromosome 4"/>
</dbReference>
<feature type="non-terminal residue" evidence="1">
    <location>
        <position position="1"/>
    </location>
</feature>
<comment type="caution">
    <text evidence="1">The sequence shown here is derived from an EMBL/GenBank/DDBJ whole genome shotgun (WGS) entry which is preliminary data.</text>
</comment>
<reference evidence="1 2" key="1">
    <citation type="submission" date="2018-10" db="EMBL/GenBank/DDBJ databases">
        <title>A high-quality apple genome assembly.</title>
        <authorList>
            <person name="Hu J."/>
        </authorList>
    </citation>
    <scope>NUCLEOTIDE SEQUENCE [LARGE SCALE GENOMIC DNA]</scope>
    <source>
        <strain evidence="2">cv. HFTH1</strain>
        <tissue evidence="1">Young leaf</tissue>
    </source>
</reference>
<dbReference type="AlphaFoldDB" id="A0A498K0D0"/>
<organism evidence="1 2">
    <name type="scientific">Malus domestica</name>
    <name type="common">Apple</name>
    <name type="synonym">Pyrus malus</name>
    <dbReference type="NCBI Taxonomy" id="3750"/>
    <lineage>
        <taxon>Eukaryota</taxon>
        <taxon>Viridiplantae</taxon>
        <taxon>Streptophyta</taxon>
        <taxon>Embryophyta</taxon>
        <taxon>Tracheophyta</taxon>
        <taxon>Spermatophyta</taxon>
        <taxon>Magnoliopsida</taxon>
        <taxon>eudicotyledons</taxon>
        <taxon>Gunneridae</taxon>
        <taxon>Pentapetalae</taxon>
        <taxon>rosids</taxon>
        <taxon>fabids</taxon>
        <taxon>Rosales</taxon>
        <taxon>Rosaceae</taxon>
        <taxon>Amygdaloideae</taxon>
        <taxon>Maleae</taxon>
        <taxon>Malus</taxon>
    </lineage>
</organism>
<sequence>YGEGFESNSSQHCFFSFNLFTYKVVGVGPPLQFHLARRLIASKAADTVTKPQILASSSSFYSDLCLNIFFNMRPPSPASVAHNCTPLFIFFTTFPSTRSVGDRGGKDGEETPPVIRWQSTLQVIAQLRYECFCGPPQNKLELKPSDYLTDDEDHSQEHNFVIHLIDVDAFANLYVSEEDDQWERLRNEFLAPLQKYYKRQGMFNSRKWGVDIKYLDEVKASAATVSNDNLNCVVEPDALLPHFII</sequence>
<gene>
    <name evidence="1" type="ORF">DVH24_001130</name>
</gene>
<proteinExistence type="predicted"/>
<accession>A0A498K0D0</accession>
<protein>
    <submittedName>
        <fullName evidence="1">Uncharacterized protein</fullName>
    </submittedName>
</protein>
<evidence type="ECO:0000313" key="2">
    <source>
        <dbReference type="Proteomes" id="UP000290289"/>
    </source>
</evidence>
<dbReference type="EMBL" id="RDQH01000330">
    <property type="protein sequence ID" value="RXI00896.1"/>
    <property type="molecule type" value="Genomic_DNA"/>
</dbReference>
<evidence type="ECO:0000313" key="1">
    <source>
        <dbReference type="EMBL" id="RXI00896.1"/>
    </source>
</evidence>